<name>A0A9D1MJT0_9FIRM</name>
<sequence>MQLKTEVISEAADAEYGGTQVMECVKGEFILDEIFKLNFFRIVIDDIVGDALCFRLMEGAVAHYFVLEGVGDTAVFERETPVGNDFFRFTLL</sequence>
<protein>
    <submittedName>
        <fullName evidence="1">Uncharacterized protein</fullName>
    </submittedName>
</protein>
<evidence type="ECO:0000313" key="1">
    <source>
        <dbReference type="EMBL" id="HIU61319.1"/>
    </source>
</evidence>
<reference evidence="1" key="2">
    <citation type="journal article" date="2021" name="PeerJ">
        <title>Extensive microbial diversity within the chicken gut microbiome revealed by metagenomics and culture.</title>
        <authorList>
            <person name="Gilroy R."/>
            <person name="Ravi A."/>
            <person name="Getino M."/>
            <person name="Pursley I."/>
            <person name="Horton D.L."/>
            <person name="Alikhan N.F."/>
            <person name="Baker D."/>
            <person name="Gharbi K."/>
            <person name="Hall N."/>
            <person name="Watson M."/>
            <person name="Adriaenssens E.M."/>
            <person name="Foster-Nyarko E."/>
            <person name="Jarju S."/>
            <person name="Secka A."/>
            <person name="Antonio M."/>
            <person name="Oren A."/>
            <person name="Chaudhuri R.R."/>
            <person name="La Ragione R."/>
            <person name="Hildebrand F."/>
            <person name="Pallen M.J."/>
        </authorList>
    </citation>
    <scope>NUCLEOTIDE SEQUENCE</scope>
    <source>
        <strain evidence="1">CHK195-12923</strain>
    </source>
</reference>
<evidence type="ECO:0000313" key="2">
    <source>
        <dbReference type="Proteomes" id="UP000824110"/>
    </source>
</evidence>
<dbReference type="EMBL" id="DVNE01000012">
    <property type="protein sequence ID" value="HIU61319.1"/>
    <property type="molecule type" value="Genomic_DNA"/>
</dbReference>
<comment type="caution">
    <text evidence="1">The sequence shown here is derived from an EMBL/GenBank/DDBJ whole genome shotgun (WGS) entry which is preliminary data.</text>
</comment>
<accession>A0A9D1MJT0</accession>
<dbReference type="Proteomes" id="UP000824110">
    <property type="component" value="Unassembled WGS sequence"/>
</dbReference>
<organism evidence="1 2">
    <name type="scientific">Candidatus Coproplasma excrementigallinarum</name>
    <dbReference type="NCBI Taxonomy" id="2840747"/>
    <lineage>
        <taxon>Bacteria</taxon>
        <taxon>Bacillati</taxon>
        <taxon>Bacillota</taxon>
        <taxon>Clostridia</taxon>
        <taxon>Eubacteriales</taxon>
        <taxon>Candidatus Coproplasma</taxon>
    </lineage>
</organism>
<proteinExistence type="predicted"/>
<gene>
    <name evidence="1" type="ORF">IAB69_01540</name>
</gene>
<reference evidence="1" key="1">
    <citation type="submission" date="2020-10" db="EMBL/GenBank/DDBJ databases">
        <authorList>
            <person name="Gilroy R."/>
        </authorList>
    </citation>
    <scope>NUCLEOTIDE SEQUENCE</scope>
    <source>
        <strain evidence="1">CHK195-12923</strain>
    </source>
</reference>
<dbReference type="AlphaFoldDB" id="A0A9D1MJT0"/>